<dbReference type="PROSITE" id="PS50111">
    <property type="entry name" value="CHEMOTAXIS_TRANSDUC_2"/>
    <property type="match status" value="1"/>
</dbReference>
<dbReference type="InterPro" id="IPR003660">
    <property type="entry name" value="HAMP_dom"/>
</dbReference>
<feature type="domain" description="Methyl-accepting transducer" evidence="8">
    <location>
        <begin position="276"/>
        <end position="512"/>
    </location>
</feature>
<keyword evidence="3 7" id="KW-0472">Membrane</keyword>
<feature type="transmembrane region" description="Helical" evidence="7">
    <location>
        <begin position="178"/>
        <end position="201"/>
    </location>
</feature>
<accession>A0A9W3XBF7</accession>
<evidence type="ECO:0000313" key="10">
    <source>
        <dbReference type="EMBL" id="AOM13702.1"/>
    </source>
</evidence>
<dbReference type="SMART" id="SM00304">
    <property type="entry name" value="HAMP"/>
    <property type="match status" value="1"/>
</dbReference>
<dbReference type="PANTHER" id="PTHR32089">
    <property type="entry name" value="METHYL-ACCEPTING CHEMOTAXIS PROTEIN MCPB"/>
    <property type="match status" value="1"/>
</dbReference>
<evidence type="ECO:0000256" key="2">
    <source>
        <dbReference type="ARBA" id="ARBA00022475"/>
    </source>
</evidence>
<organism evidence="10 11">
    <name type="scientific">Bacillus thuringiensis Bt18247</name>
    <dbReference type="NCBI Taxonomy" id="1423143"/>
    <lineage>
        <taxon>Bacteria</taxon>
        <taxon>Bacillati</taxon>
        <taxon>Bacillota</taxon>
        <taxon>Bacilli</taxon>
        <taxon>Bacillales</taxon>
        <taxon>Bacillaceae</taxon>
        <taxon>Bacillus</taxon>
        <taxon>Bacillus cereus group</taxon>
    </lineage>
</organism>
<evidence type="ECO:0000256" key="7">
    <source>
        <dbReference type="SAM" id="Phobius"/>
    </source>
</evidence>
<dbReference type="PANTHER" id="PTHR32089:SF112">
    <property type="entry name" value="LYSOZYME-LIKE PROTEIN-RELATED"/>
    <property type="match status" value="1"/>
</dbReference>
<evidence type="ECO:0000256" key="4">
    <source>
        <dbReference type="ARBA" id="ARBA00023224"/>
    </source>
</evidence>
<evidence type="ECO:0000259" key="8">
    <source>
        <dbReference type="PROSITE" id="PS50111"/>
    </source>
</evidence>
<dbReference type="Pfam" id="PF00015">
    <property type="entry name" value="MCPsignal"/>
    <property type="match status" value="1"/>
</dbReference>
<dbReference type="CDD" id="cd06225">
    <property type="entry name" value="HAMP"/>
    <property type="match status" value="1"/>
</dbReference>
<gene>
    <name evidence="10" type="ORF">BTI247_53640</name>
</gene>
<comment type="subcellular location">
    <subcellularLocation>
        <location evidence="1">Cell membrane</location>
    </subcellularLocation>
</comment>
<dbReference type="EMBL" id="CP015250">
    <property type="protein sequence ID" value="AOM13702.1"/>
    <property type="molecule type" value="Genomic_DNA"/>
</dbReference>
<keyword evidence="7" id="KW-0812">Transmembrane</keyword>
<evidence type="ECO:0000313" key="11">
    <source>
        <dbReference type="Proteomes" id="UP000192743"/>
    </source>
</evidence>
<dbReference type="PROSITE" id="PS50885">
    <property type="entry name" value="HAMP"/>
    <property type="match status" value="1"/>
</dbReference>
<keyword evidence="2" id="KW-1003">Cell membrane</keyword>
<protein>
    <submittedName>
        <fullName evidence="10">Methyl-accepting chemotaxis protein</fullName>
    </submittedName>
</protein>
<dbReference type="CDD" id="cd11386">
    <property type="entry name" value="MCP_signal"/>
    <property type="match status" value="1"/>
</dbReference>
<dbReference type="FunFam" id="1.10.287.950:FF:000001">
    <property type="entry name" value="Methyl-accepting chemotaxis sensory transducer"/>
    <property type="match status" value="1"/>
</dbReference>
<dbReference type="SUPFAM" id="SSF58104">
    <property type="entry name" value="Methyl-accepting chemotaxis protein (MCP) signaling domain"/>
    <property type="match status" value="1"/>
</dbReference>
<dbReference type="Gene3D" id="1.10.287.950">
    <property type="entry name" value="Methyl-accepting chemotaxis protein"/>
    <property type="match status" value="1"/>
</dbReference>
<feature type="domain" description="HAMP" evidence="9">
    <location>
        <begin position="203"/>
        <end position="257"/>
    </location>
</feature>
<dbReference type="Gene3D" id="6.10.340.10">
    <property type="match status" value="1"/>
</dbReference>
<dbReference type="Proteomes" id="UP000192743">
    <property type="component" value="Chromosome"/>
</dbReference>
<dbReference type="SMART" id="SM00283">
    <property type="entry name" value="MA"/>
    <property type="match status" value="1"/>
</dbReference>
<evidence type="ECO:0000256" key="6">
    <source>
        <dbReference type="PROSITE-ProRule" id="PRU00284"/>
    </source>
</evidence>
<keyword evidence="4 6" id="KW-0807">Transducer</keyword>
<name>A0A9W3XBF7_BACTU</name>
<sequence length="563" mass="62022">MNFVSIRKKLMFMMGTICALFGIALAFILFFAIDQSRKAETLQKEISPLATELKERGDAYQVQLSALRGYLLQHDQVELDKFNEMSKRLEDSKDKLLSNPNASSSVKSTMELGSTWRKFVEEKVFTLAKEQKWEEALQVASSENGTVYKVIGDFTNYSNEQAKLREQSIEKIDQSALLIEYVIFLSLVICIVAAIILAWWFSGKLVKPIQQIDTKLKELASQEGDLTARLQVNSNDEIGAIATSFNKMLENLQHIINRVQKTSVEVQTASENMLEKTTTSREATIKVQRSMSNLNESIQSQTASMEESSTAMDDMAVSVQRIANSASSVAELAVATYEHANDGNNVIQKSITQMTTIHEAVNATSEVVERLITHTKYIDTALQSISNIAEQTNLLALNASIEAARAGEQGKGFAVVADEVRKLAEQSKTAATDINQLLHQIQNDTEIANSMMSQGRSEASEGINVIREAGSSFTTILEQVNQASTQMQDISATAEEMAASAEEMNASLNNIASISTEVSSETAATAQSAEQKVIVMNEMTVTAGKMKQTVEELDQLVSHFKTE</sequence>
<evidence type="ECO:0000256" key="3">
    <source>
        <dbReference type="ARBA" id="ARBA00023136"/>
    </source>
</evidence>
<evidence type="ECO:0000256" key="1">
    <source>
        <dbReference type="ARBA" id="ARBA00004236"/>
    </source>
</evidence>
<evidence type="ECO:0000259" key="9">
    <source>
        <dbReference type="PROSITE" id="PS50885"/>
    </source>
</evidence>
<dbReference type="GO" id="GO:0007165">
    <property type="term" value="P:signal transduction"/>
    <property type="evidence" value="ECO:0007669"/>
    <property type="project" value="UniProtKB-KW"/>
</dbReference>
<reference evidence="10 11" key="1">
    <citation type="submission" date="2016-02" db="EMBL/GenBank/DDBJ databases">
        <title>Comparative analysis of three nematocidal Bacillus thuringiensis strains.</title>
        <authorList>
            <person name="Hollensteiner J."/>
            <person name="Kloesener M."/>
            <person name="Bunk B."/>
            <person name="Sproeer C."/>
            <person name="Rosenstiel P."/>
            <person name="Schulte-Iserlohe R."/>
            <person name="Schulenburg H."/>
            <person name="Liesegang H."/>
        </authorList>
    </citation>
    <scope>NUCLEOTIDE SEQUENCE [LARGE SCALE GENOMIC DNA]</scope>
    <source>
        <strain evidence="10 11">Bt18247</strain>
    </source>
</reference>
<dbReference type="GO" id="GO:0006935">
    <property type="term" value="P:chemotaxis"/>
    <property type="evidence" value="ECO:0007669"/>
    <property type="project" value="UniProtKB-ARBA"/>
</dbReference>
<comment type="similarity">
    <text evidence="5">Belongs to the methyl-accepting chemotaxis (MCP) protein family.</text>
</comment>
<feature type="transmembrane region" description="Helical" evidence="7">
    <location>
        <begin position="12"/>
        <end position="33"/>
    </location>
</feature>
<keyword evidence="7" id="KW-1133">Transmembrane helix</keyword>
<dbReference type="RefSeq" id="WP_069356435.1">
    <property type="nucleotide sequence ID" value="NZ_CP015250.1"/>
</dbReference>
<dbReference type="AlphaFoldDB" id="A0A9W3XBF7"/>
<dbReference type="GO" id="GO:0005886">
    <property type="term" value="C:plasma membrane"/>
    <property type="evidence" value="ECO:0007669"/>
    <property type="project" value="UniProtKB-SubCell"/>
</dbReference>
<dbReference type="Pfam" id="PF00672">
    <property type="entry name" value="HAMP"/>
    <property type="match status" value="1"/>
</dbReference>
<proteinExistence type="inferred from homology"/>
<dbReference type="InterPro" id="IPR004089">
    <property type="entry name" value="MCPsignal_dom"/>
</dbReference>
<evidence type="ECO:0000256" key="5">
    <source>
        <dbReference type="ARBA" id="ARBA00029447"/>
    </source>
</evidence>